<name>A0A544YQ93_9ACTN</name>
<dbReference type="AlphaFoldDB" id="A0A544YQ93"/>
<dbReference type="Gene3D" id="3.10.450.50">
    <property type="match status" value="1"/>
</dbReference>
<dbReference type="SUPFAM" id="SSF54427">
    <property type="entry name" value="NTF2-like"/>
    <property type="match status" value="1"/>
</dbReference>
<dbReference type="Proteomes" id="UP000316541">
    <property type="component" value="Unassembled WGS sequence"/>
</dbReference>
<sequence>MDPHEKLIRTLFSTIDASDWATLRTLVTSDVAYDRPGFPEINGVDDLCDFYQAKRPIGAGVHELRSVMSGGLQGFCWGHFSGVSREGAPLNELFADWFEFHDGRIHRRRTFFYRPAV</sequence>
<gene>
    <name evidence="2" type="ORF">FLX08_22430</name>
</gene>
<proteinExistence type="predicted"/>
<dbReference type="Pfam" id="PF12680">
    <property type="entry name" value="SnoaL_2"/>
    <property type="match status" value="1"/>
</dbReference>
<dbReference type="InterPro" id="IPR032710">
    <property type="entry name" value="NTF2-like_dom_sf"/>
</dbReference>
<reference evidence="2 3" key="1">
    <citation type="submission" date="2019-07" db="EMBL/GenBank/DDBJ databases">
        <title>Microbispora hainanensis DSM 45428.</title>
        <authorList>
            <person name="Thawai C."/>
        </authorList>
    </citation>
    <scope>NUCLEOTIDE SEQUENCE [LARGE SCALE GENOMIC DNA]</scope>
    <source>
        <strain evidence="2 3">DSM 45428</strain>
    </source>
</reference>
<dbReference type="EMBL" id="VIRM01000028">
    <property type="protein sequence ID" value="TQS18928.1"/>
    <property type="molecule type" value="Genomic_DNA"/>
</dbReference>
<organism evidence="2 3">
    <name type="scientific">Microbispora hainanensis</name>
    <dbReference type="NCBI Taxonomy" id="568844"/>
    <lineage>
        <taxon>Bacteria</taxon>
        <taxon>Bacillati</taxon>
        <taxon>Actinomycetota</taxon>
        <taxon>Actinomycetes</taxon>
        <taxon>Streptosporangiales</taxon>
        <taxon>Streptosporangiaceae</taxon>
        <taxon>Microbispora</taxon>
    </lineage>
</organism>
<protein>
    <submittedName>
        <fullName evidence="2">Nuclear transport factor 2 family protein</fullName>
    </submittedName>
</protein>
<dbReference type="RefSeq" id="WP_142620986.1">
    <property type="nucleotide sequence ID" value="NZ_VIRM01000028.1"/>
</dbReference>
<comment type="caution">
    <text evidence="2">The sequence shown here is derived from an EMBL/GenBank/DDBJ whole genome shotgun (WGS) entry which is preliminary data.</text>
</comment>
<accession>A0A544YQ93</accession>
<evidence type="ECO:0000313" key="2">
    <source>
        <dbReference type="EMBL" id="TQS18928.1"/>
    </source>
</evidence>
<evidence type="ECO:0000313" key="3">
    <source>
        <dbReference type="Proteomes" id="UP000316541"/>
    </source>
</evidence>
<dbReference type="InterPro" id="IPR037401">
    <property type="entry name" value="SnoaL-like"/>
</dbReference>
<evidence type="ECO:0000259" key="1">
    <source>
        <dbReference type="Pfam" id="PF12680"/>
    </source>
</evidence>
<feature type="domain" description="SnoaL-like" evidence="1">
    <location>
        <begin position="9"/>
        <end position="106"/>
    </location>
</feature>